<feature type="signal peptide" evidence="1">
    <location>
        <begin position="1"/>
        <end position="19"/>
    </location>
</feature>
<sequence>MTRAGNGGVLLLITGLSTGTLQHANDTPEISRHANGGRYFSDHAVDPDICTAFGACRSSSQTNPQGGSVQKGRRGWGLEGVSGRRQIIFTISELKFCFCCVQHRNEAISSDWQGSLKRPVS</sequence>
<keyword evidence="3" id="KW-1185">Reference proteome</keyword>
<feature type="chain" id="PRO_5044800339" description="Secreted protein" evidence="1">
    <location>
        <begin position="20"/>
        <end position="121"/>
    </location>
</feature>
<name>A0ABD0KMK1_9CAEN</name>
<reference evidence="2 3" key="1">
    <citation type="journal article" date="2023" name="Sci. Data">
        <title>Genome assembly of the Korean intertidal mud-creeper Batillaria attramentaria.</title>
        <authorList>
            <person name="Patra A.K."/>
            <person name="Ho P.T."/>
            <person name="Jun S."/>
            <person name="Lee S.J."/>
            <person name="Kim Y."/>
            <person name="Won Y.J."/>
        </authorList>
    </citation>
    <scope>NUCLEOTIDE SEQUENCE [LARGE SCALE GENOMIC DNA]</scope>
    <source>
        <strain evidence="2">Wonlab-2016</strain>
    </source>
</reference>
<evidence type="ECO:0000313" key="2">
    <source>
        <dbReference type="EMBL" id="KAK7488259.1"/>
    </source>
</evidence>
<protein>
    <recommendedName>
        <fullName evidence="4">Secreted protein</fullName>
    </recommendedName>
</protein>
<evidence type="ECO:0000313" key="3">
    <source>
        <dbReference type="Proteomes" id="UP001519460"/>
    </source>
</evidence>
<dbReference type="AlphaFoldDB" id="A0ABD0KMK1"/>
<gene>
    <name evidence="2" type="ORF">BaRGS_00020418</name>
</gene>
<organism evidence="2 3">
    <name type="scientific">Batillaria attramentaria</name>
    <dbReference type="NCBI Taxonomy" id="370345"/>
    <lineage>
        <taxon>Eukaryota</taxon>
        <taxon>Metazoa</taxon>
        <taxon>Spiralia</taxon>
        <taxon>Lophotrochozoa</taxon>
        <taxon>Mollusca</taxon>
        <taxon>Gastropoda</taxon>
        <taxon>Caenogastropoda</taxon>
        <taxon>Sorbeoconcha</taxon>
        <taxon>Cerithioidea</taxon>
        <taxon>Batillariidae</taxon>
        <taxon>Batillaria</taxon>
    </lineage>
</organism>
<evidence type="ECO:0000256" key="1">
    <source>
        <dbReference type="SAM" id="SignalP"/>
    </source>
</evidence>
<accession>A0ABD0KMK1</accession>
<dbReference type="Proteomes" id="UP001519460">
    <property type="component" value="Unassembled WGS sequence"/>
</dbReference>
<evidence type="ECO:0008006" key="4">
    <source>
        <dbReference type="Google" id="ProtNLM"/>
    </source>
</evidence>
<proteinExistence type="predicted"/>
<comment type="caution">
    <text evidence="2">The sequence shown here is derived from an EMBL/GenBank/DDBJ whole genome shotgun (WGS) entry which is preliminary data.</text>
</comment>
<keyword evidence="1" id="KW-0732">Signal</keyword>
<dbReference type="EMBL" id="JACVVK020000152">
    <property type="protein sequence ID" value="KAK7488259.1"/>
    <property type="molecule type" value="Genomic_DNA"/>
</dbReference>